<evidence type="ECO:0000313" key="2">
    <source>
        <dbReference type="EMBL" id="SIS73252.1"/>
    </source>
</evidence>
<keyword evidence="3" id="KW-1185">Reference proteome</keyword>
<dbReference type="OrthoDB" id="9779233at2"/>
<dbReference type="PANTHER" id="PTHR32251">
    <property type="entry name" value="3-OXO-5-ALPHA-STEROID 4-DEHYDROGENASE"/>
    <property type="match status" value="1"/>
</dbReference>
<feature type="transmembrane region" description="Helical" evidence="1">
    <location>
        <begin position="143"/>
        <end position="166"/>
    </location>
</feature>
<dbReference type="PROSITE" id="PS50244">
    <property type="entry name" value="S5A_REDUCTASE"/>
    <property type="match status" value="1"/>
</dbReference>
<feature type="transmembrane region" description="Helical" evidence="1">
    <location>
        <begin position="33"/>
        <end position="54"/>
    </location>
</feature>
<dbReference type="AlphaFoldDB" id="A0A173MP57"/>
<gene>
    <name evidence="2" type="ORF">SAMN05421788_101879</name>
</gene>
<proteinExistence type="predicted"/>
<evidence type="ECO:0000313" key="3">
    <source>
        <dbReference type="Proteomes" id="UP000186917"/>
    </source>
</evidence>
<evidence type="ECO:0000256" key="1">
    <source>
        <dbReference type="SAM" id="Phobius"/>
    </source>
</evidence>
<organism evidence="2 3">
    <name type="scientific">Filimonas lacunae</name>
    <dbReference type="NCBI Taxonomy" id="477680"/>
    <lineage>
        <taxon>Bacteria</taxon>
        <taxon>Pseudomonadati</taxon>
        <taxon>Bacteroidota</taxon>
        <taxon>Chitinophagia</taxon>
        <taxon>Chitinophagales</taxon>
        <taxon>Chitinophagaceae</taxon>
        <taxon>Filimonas</taxon>
    </lineage>
</organism>
<dbReference type="Proteomes" id="UP000186917">
    <property type="component" value="Unassembled WGS sequence"/>
</dbReference>
<keyword evidence="1" id="KW-0812">Transmembrane</keyword>
<protein>
    <submittedName>
        <fullName evidence="2">Steroid 5-alpha reductase family enzyme</fullName>
    </submittedName>
</protein>
<dbReference type="InterPro" id="IPR010721">
    <property type="entry name" value="UstE-like"/>
</dbReference>
<dbReference type="GO" id="GO:0016020">
    <property type="term" value="C:membrane"/>
    <property type="evidence" value="ECO:0007669"/>
    <property type="project" value="TreeGrafter"/>
</dbReference>
<feature type="transmembrane region" description="Helical" evidence="1">
    <location>
        <begin position="187"/>
        <end position="205"/>
    </location>
</feature>
<dbReference type="KEGG" id="fln:FLA_5492"/>
<accession>A0A173MP57</accession>
<dbReference type="Gene3D" id="1.20.120.1630">
    <property type="match status" value="1"/>
</dbReference>
<sequence length="262" mass="30208">MHSFYFPALISLATVCCVMLCVWIWATRISNAGIVDVFWAFNFTIIGVLIWWLAPGDGVRKLWVSGLACLWSLRLTWHLGKRVLWHLGEEEGRYKQLRYEWRNQLLLKFFLFFQAQAVSNIWLAIPWFIMAANVKAGMFFTEYAGAAIWLLAIVGETVADAQLAAFKKNPANKGKVCNKGLWNYSRHPNYFFQLLIWIGVFVMAIGSPYGWLAFISPVSIGYLLFKVTGIPLTEEQNLRSKGDAYRQYQQTTSVFIPWRKKN</sequence>
<feature type="transmembrane region" description="Helical" evidence="1">
    <location>
        <begin position="6"/>
        <end position="26"/>
    </location>
</feature>
<dbReference type="PANTHER" id="PTHR32251:SF17">
    <property type="entry name" value="STEROID 5-ALPHA REDUCTASE C-TERMINAL DOMAIN-CONTAINING PROTEIN"/>
    <property type="match status" value="1"/>
</dbReference>
<dbReference type="RefSeq" id="WP_076376015.1">
    <property type="nucleotide sequence ID" value="NZ_AP017422.1"/>
</dbReference>
<name>A0A173MP57_9BACT</name>
<keyword evidence="1" id="KW-1133">Transmembrane helix</keyword>
<dbReference type="EMBL" id="FTOR01000001">
    <property type="protein sequence ID" value="SIS73252.1"/>
    <property type="molecule type" value="Genomic_DNA"/>
</dbReference>
<dbReference type="Pfam" id="PF06966">
    <property type="entry name" value="DUF1295"/>
    <property type="match status" value="1"/>
</dbReference>
<keyword evidence="1" id="KW-0472">Membrane</keyword>
<dbReference type="STRING" id="477680.SAMN05421788_101879"/>
<reference evidence="3" key="1">
    <citation type="submission" date="2017-01" db="EMBL/GenBank/DDBJ databases">
        <authorList>
            <person name="Varghese N."/>
            <person name="Submissions S."/>
        </authorList>
    </citation>
    <scope>NUCLEOTIDE SEQUENCE [LARGE SCALE GENOMIC DNA]</scope>
    <source>
        <strain evidence="3">DSM 21054</strain>
    </source>
</reference>
<feature type="transmembrane region" description="Helical" evidence="1">
    <location>
        <begin position="105"/>
        <end position="131"/>
    </location>
</feature>